<dbReference type="InterPro" id="IPR036979">
    <property type="entry name" value="CM_dom_sf"/>
</dbReference>
<dbReference type="InterPro" id="IPR036263">
    <property type="entry name" value="Chorismate_II_sf"/>
</dbReference>
<keyword evidence="3" id="KW-1185">Reference proteome</keyword>
<dbReference type="NCBIfam" id="NF005894">
    <property type="entry name" value="PRK07857.1"/>
    <property type="match status" value="1"/>
</dbReference>
<protein>
    <recommendedName>
        <fullName evidence="1">Chorismate mutase domain-containing protein</fullName>
    </recommendedName>
</protein>
<dbReference type="Pfam" id="PF01817">
    <property type="entry name" value="CM_2"/>
    <property type="match status" value="1"/>
</dbReference>
<feature type="domain" description="Chorismate mutase" evidence="1">
    <location>
        <begin position="2"/>
        <end position="83"/>
    </location>
</feature>
<proteinExistence type="predicted"/>
<evidence type="ECO:0000313" key="3">
    <source>
        <dbReference type="Proteomes" id="UP001499978"/>
    </source>
</evidence>
<dbReference type="NCBIfam" id="TIGR01808">
    <property type="entry name" value="CM_M_hiGC-arch"/>
    <property type="match status" value="1"/>
</dbReference>
<evidence type="ECO:0000313" key="2">
    <source>
        <dbReference type="EMBL" id="GAA2526421.1"/>
    </source>
</evidence>
<organism evidence="2 3">
    <name type="scientific">Pilimelia columellifera subsp. columellifera</name>
    <dbReference type="NCBI Taxonomy" id="706583"/>
    <lineage>
        <taxon>Bacteria</taxon>
        <taxon>Bacillati</taxon>
        <taxon>Actinomycetota</taxon>
        <taxon>Actinomycetes</taxon>
        <taxon>Micromonosporales</taxon>
        <taxon>Micromonosporaceae</taxon>
        <taxon>Pilimelia</taxon>
    </lineage>
</organism>
<dbReference type="EMBL" id="BAAARY010000012">
    <property type="protein sequence ID" value="GAA2526421.1"/>
    <property type="molecule type" value="Genomic_DNA"/>
</dbReference>
<dbReference type="SMART" id="SM00830">
    <property type="entry name" value="CM_2"/>
    <property type="match status" value="1"/>
</dbReference>
<gene>
    <name evidence="2" type="ORF">GCM10010201_26460</name>
</gene>
<dbReference type="InterPro" id="IPR002701">
    <property type="entry name" value="CM_II_prokaryot"/>
</dbReference>
<dbReference type="Gene3D" id="1.20.59.10">
    <property type="entry name" value="Chorismate mutase"/>
    <property type="match status" value="1"/>
</dbReference>
<evidence type="ECO:0000259" key="1">
    <source>
        <dbReference type="PROSITE" id="PS51168"/>
    </source>
</evidence>
<dbReference type="InterPro" id="IPR010958">
    <property type="entry name" value="Chorismate_mutase_highGC-bac"/>
</dbReference>
<name>A0ABP6AXR8_9ACTN</name>
<sequence>MHDQPQDIDELRGRIDRIDRTLLDLWHERSGLSRKIGEARVASGGTRLVLSREQQVLARFKSSLGDDGVALALLLLRAGRGPL</sequence>
<dbReference type="SUPFAM" id="SSF48600">
    <property type="entry name" value="Chorismate mutase II"/>
    <property type="match status" value="1"/>
</dbReference>
<dbReference type="PROSITE" id="PS51168">
    <property type="entry name" value="CHORISMATE_MUT_2"/>
    <property type="match status" value="1"/>
</dbReference>
<reference evidence="3" key="1">
    <citation type="journal article" date="2019" name="Int. J. Syst. Evol. Microbiol.">
        <title>The Global Catalogue of Microorganisms (GCM) 10K type strain sequencing project: providing services to taxonomists for standard genome sequencing and annotation.</title>
        <authorList>
            <consortium name="The Broad Institute Genomics Platform"/>
            <consortium name="The Broad Institute Genome Sequencing Center for Infectious Disease"/>
            <person name="Wu L."/>
            <person name="Ma J."/>
        </authorList>
    </citation>
    <scope>NUCLEOTIDE SEQUENCE [LARGE SCALE GENOMIC DNA]</scope>
    <source>
        <strain evidence="3">JCM 3367</strain>
    </source>
</reference>
<accession>A0ABP6AXR8</accession>
<dbReference type="RefSeq" id="WP_425565616.1">
    <property type="nucleotide sequence ID" value="NZ_BAAARY010000012.1"/>
</dbReference>
<comment type="caution">
    <text evidence="2">The sequence shown here is derived from an EMBL/GenBank/DDBJ whole genome shotgun (WGS) entry which is preliminary data.</text>
</comment>
<dbReference type="Proteomes" id="UP001499978">
    <property type="component" value="Unassembled WGS sequence"/>
</dbReference>